<sequence>MSDTDIFVAPMMRAVTGIVAESEGAVSTLPVGFQGLVVSETEIPTYGLCMVIGVHRKDGSSTLCVIPPEQRDLLNDILANPGAAERGAGRA</sequence>
<dbReference type="Proteomes" id="UP000503018">
    <property type="component" value="Chromosome"/>
</dbReference>
<dbReference type="AlphaFoldDB" id="A0A6M4ARW8"/>
<name>A0A6M4ARW8_9SPHN</name>
<accession>A0A6M4ARW8</accession>
<organism evidence="1 2">
    <name type="scientific">Sphingomonas lacunae</name>
    <dbReference type="NCBI Taxonomy" id="2698828"/>
    <lineage>
        <taxon>Bacteria</taxon>
        <taxon>Pseudomonadati</taxon>
        <taxon>Pseudomonadota</taxon>
        <taxon>Alphaproteobacteria</taxon>
        <taxon>Sphingomonadales</taxon>
        <taxon>Sphingomonadaceae</taxon>
        <taxon>Sphingomonas</taxon>
    </lineage>
</organism>
<proteinExistence type="predicted"/>
<keyword evidence="2" id="KW-1185">Reference proteome</keyword>
<evidence type="ECO:0000313" key="1">
    <source>
        <dbReference type="EMBL" id="QJQ31804.1"/>
    </source>
</evidence>
<evidence type="ECO:0000313" key="2">
    <source>
        <dbReference type="Proteomes" id="UP000503018"/>
    </source>
</evidence>
<protein>
    <submittedName>
        <fullName evidence="1">Uncharacterized protein</fullName>
    </submittedName>
</protein>
<reference evidence="1 2" key="1">
    <citation type="submission" date="2020-01" db="EMBL/GenBank/DDBJ databases">
        <title>Sphingomonas sp. strain CSW-10.</title>
        <authorList>
            <person name="Chen W.-M."/>
        </authorList>
    </citation>
    <scope>NUCLEOTIDE SEQUENCE [LARGE SCALE GENOMIC DNA]</scope>
    <source>
        <strain evidence="1 2">CSW-10</strain>
    </source>
</reference>
<dbReference type="RefSeq" id="WP_169944267.1">
    <property type="nucleotide sequence ID" value="NZ_CP053015.1"/>
</dbReference>
<dbReference type="EMBL" id="CP053015">
    <property type="protein sequence ID" value="QJQ31804.1"/>
    <property type="molecule type" value="Genomic_DNA"/>
</dbReference>
<gene>
    <name evidence="1" type="ORF">GV829_04545</name>
</gene>
<dbReference type="KEGG" id="slan:GV829_04545"/>